<keyword evidence="1" id="KW-0808">Transferase</keyword>
<keyword evidence="2" id="KW-1185">Reference proteome</keyword>
<dbReference type="Gene3D" id="3.40.630.30">
    <property type="match status" value="1"/>
</dbReference>
<dbReference type="SUPFAM" id="SSF55729">
    <property type="entry name" value="Acyl-CoA N-acyltransferases (Nat)"/>
    <property type="match status" value="1"/>
</dbReference>
<reference evidence="1 2" key="2">
    <citation type="journal article" date="2024" name="Int. J. Syst. Evol. Microbiol.">
        <title>Promethearchaeum syntrophicum gen. nov., sp. nov., an anaerobic, obligately syntrophic archaeon, the first isolate of the lineage 'Asgard' archaea, and proposal of the new archaeal phylum Promethearchaeota phyl. nov. and kingdom Promethearchaeati regn. nov.</title>
        <authorList>
            <person name="Imachi H."/>
            <person name="Nobu M.K."/>
            <person name="Kato S."/>
            <person name="Takaki Y."/>
            <person name="Miyazaki M."/>
            <person name="Miyata M."/>
            <person name="Ogawara M."/>
            <person name="Saito Y."/>
            <person name="Sakai S."/>
            <person name="Tahara Y.O."/>
            <person name="Takano Y."/>
            <person name="Tasumi E."/>
            <person name="Uematsu K."/>
            <person name="Yoshimura T."/>
            <person name="Itoh T."/>
            <person name="Ohkuma M."/>
            <person name="Takai K."/>
        </authorList>
    </citation>
    <scope>NUCLEOTIDE SEQUENCE [LARGE SCALE GENOMIC DNA]</scope>
    <source>
        <strain evidence="1 2">MK-D1</strain>
    </source>
</reference>
<evidence type="ECO:0000313" key="1">
    <source>
        <dbReference type="EMBL" id="QEE17893.2"/>
    </source>
</evidence>
<organism evidence="1 2">
    <name type="scientific">Promethearchaeum syntrophicum</name>
    <dbReference type="NCBI Taxonomy" id="2594042"/>
    <lineage>
        <taxon>Archaea</taxon>
        <taxon>Promethearchaeati</taxon>
        <taxon>Promethearchaeota</taxon>
        <taxon>Promethearchaeia</taxon>
        <taxon>Promethearchaeales</taxon>
        <taxon>Promethearchaeaceae</taxon>
        <taxon>Promethearchaeum</taxon>
    </lineage>
</organism>
<dbReference type="OrthoDB" id="87545at2157"/>
<gene>
    <name evidence="1" type="ORF">DSAG12_03731</name>
</gene>
<dbReference type="CDD" id="cd04301">
    <property type="entry name" value="NAT_SF"/>
    <property type="match status" value="1"/>
</dbReference>
<dbReference type="Proteomes" id="UP000321408">
    <property type="component" value="Chromosome"/>
</dbReference>
<dbReference type="AlphaFoldDB" id="A0A5B9DGN4"/>
<accession>A0A5B9DGN4</accession>
<sequence>MEIKYRTYEAGDEVELAQLFNICFHYSGAGFSRTPKNILWRYLDSPSGKAEEIQIAINSKTNKIVGAISCPIEDLIFNGEHFKSGSVNDVAVLPKYQGKGIAKELLQRTIDFMKREGCKISSLIADPKGHARSHLYLPFGWQDIVKIEVCVSLNISILRYFPIIFPYAPFLILNIIKQNFRLKKLERKFLRLNIKTKIIHTDRNNLIPKDLNDILRCMYNDNSMKNFNGSVNFSKEYWKHFRENPISSGSKPTYIVLYRNQEIIGFSSFTRHWFQLEKIGFRIPLAIAREFIIDRRYFTNFNHFLLSSSFLIEKTIEASKERKCSTLLVAVSDQNRILYSILNNKRLFHFPGAVLMYKNLDKSSIKSFSSFPFNSKPIQHDLGEIWLYP</sequence>
<dbReference type="Pfam" id="PF13527">
    <property type="entry name" value="Acetyltransf_9"/>
    <property type="match status" value="1"/>
</dbReference>
<dbReference type="InterPro" id="IPR000182">
    <property type="entry name" value="GNAT_dom"/>
</dbReference>
<dbReference type="EC" id="2.3.1.-" evidence="1"/>
<dbReference type="PROSITE" id="PS51186">
    <property type="entry name" value="GNAT"/>
    <property type="match status" value="1"/>
</dbReference>
<proteinExistence type="predicted"/>
<reference evidence="1 2" key="1">
    <citation type="journal article" date="2020" name="Nature">
        <title>Isolation of an archaeon at the prokaryote-eukaryote interface.</title>
        <authorList>
            <person name="Imachi H."/>
            <person name="Nobu M.K."/>
            <person name="Nakahara N."/>
            <person name="Morono Y."/>
            <person name="Ogawara M."/>
            <person name="Takaki Y."/>
            <person name="Takano Y."/>
            <person name="Uematsu K."/>
            <person name="Ikuta T."/>
            <person name="Ito M."/>
            <person name="Matsui Y."/>
            <person name="Miyazaki M."/>
            <person name="Murata K."/>
            <person name="Saito Y."/>
            <person name="Sakai S."/>
            <person name="Song C."/>
            <person name="Tasumi E."/>
            <person name="Yamanaka Y."/>
            <person name="Yamaguchi T."/>
            <person name="Kamagata Y."/>
            <person name="Tamaki H."/>
            <person name="Takai K."/>
        </authorList>
    </citation>
    <scope>NUCLEOTIDE SEQUENCE [LARGE SCALE GENOMIC DNA]</scope>
    <source>
        <strain evidence="1 2">MK-D1</strain>
    </source>
</reference>
<dbReference type="KEGG" id="psyt:DSAG12_03731"/>
<dbReference type="InterPro" id="IPR016181">
    <property type="entry name" value="Acyl_CoA_acyltransferase"/>
</dbReference>
<dbReference type="GO" id="GO:0016747">
    <property type="term" value="F:acyltransferase activity, transferring groups other than amino-acyl groups"/>
    <property type="evidence" value="ECO:0007669"/>
    <property type="project" value="InterPro"/>
</dbReference>
<protein>
    <submittedName>
        <fullName evidence="1">GNAT family N-acetyltransferase</fullName>
        <ecNumber evidence="1">2.3.1.-</ecNumber>
    </submittedName>
</protein>
<dbReference type="EMBL" id="CP042905">
    <property type="protein sequence ID" value="QEE17893.2"/>
    <property type="molecule type" value="Genomic_DNA"/>
</dbReference>
<name>A0A5B9DGN4_9ARCH</name>
<keyword evidence="1" id="KW-0012">Acyltransferase</keyword>
<evidence type="ECO:0000313" key="2">
    <source>
        <dbReference type="Proteomes" id="UP000321408"/>
    </source>
</evidence>